<comment type="subcellular location">
    <subcellularLocation>
        <location evidence="1">Membrane</location>
        <topology evidence="1">Multi-pass membrane protein</topology>
    </subcellularLocation>
</comment>
<evidence type="ECO:0000313" key="8">
    <source>
        <dbReference type="EMBL" id="KAF4673855.1"/>
    </source>
</evidence>
<feature type="region of interest" description="Disordered" evidence="5">
    <location>
        <begin position="688"/>
        <end position="707"/>
    </location>
</feature>
<evidence type="ECO:0000256" key="4">
    <source>
        <dbReference type="ARBA" id="ARBA00023136"/>
    </source>
</evidence>
<feature type="transmembrane region" description="Helical" evidence="6">
    <location>
        <begin position="432"/>
        <end position="452"/>
    </location>
</feature>
<evidence type="ECO:0000256" key="5">
    <source>
        <dbReference type="SAM" id="MobiDB-lite"/>
    </source>
</evidence>
<keyword evidence="9" id="KW-1185">Reference proteome</keyword>
<protein>
    <recommendedName>
        <fullName evidence="7">Amino acid transporter transmembrane domain-containing protein</fullName>
    </recommendedName>
</protein>
<feature type="transmembrane region" description="Helical" evidence="6">
    <location>
        <begin position="332"/>
        <end position="354"/>
    </location>
</feature>
<dbReference type="OrthoDB" id="438545at2759"/>
<dbReference type="GO" id="GO:0016020">
    <property type="term" value="C:membrane"/>
    <property type="evidence" value="ECO:0007669"/>
    <property type="project" value="UniProtKB-SubCell"/>
</dbReference>
<feature type="transmembrane region" description="Helical" evidence="6">
    <location>
        <begin position="68"/>
        <end position="89"/>
    </location>
</feature>
<evidence type="ECO:0000256" key="6">
    <source>
        <dbReference type="SAM" id="Phobius"/>
    </source>
</evidence>
<feature type="transmembrane region" description="Helical" evidence="6">
    <location>
        <begin position="208"/>
        <end position="231"/>
    </location>
</feature>
<dbReference type="Pfam" id="PF01490">
    <property type="entry name" value="Aa_trans"/>
    <property type="match status" value="1"/>
</dbReference>
<dbReference type="AlphaFoldDB" id="A0A7J6MQK1"/>
<feature type="transmembrane region" description="Helical" evidence="6">
    <location>
        <begin position="142"/>
        <end position="163"/>
    </location>
</feature>
<dbReference type="PANTHER" id="PTHR22950:SF702">
    <property type="entry name" value="AMINO ACID TRANSPORTER PROTEIN"/>
    <property type="match status" value="1"/>
</dbReference>
<evidence type="ECO:0000259" key="7">
    <source>
        <dbReference type="Pfam" id="PF01490"/>
    </source>
</evidence>
<feature type="region of interest" description="Disordered" evidence="5">
    <location>
        <begin position="765"/>
        <end position="785"/>
    </location>
</feature>
<dbReference type="PANTHER" id="PTHR22950">
    <property type="entry name" value="AMINO ACID TRANSPORTER"/>
    <property type="match status" value="1"/>
</dbReference>
<evidence type="ECO:0000256" key="3">
    <source>
        <dbReference type="ARBA" id="ARBA00022989"/>
    </source>
</evidence>
<sequence length="785" mass="84335">MAGLLGGSSQQPLLSLLSGDDLTSDQKRGSESIFGPGSFLSTTLLLVGAALGAGALSLPYAMISSGPLVGSICFIACACIAVISNLILFTAVTKTGLHTYGAVVDWALDRLGLKKESLEEILQEDEMDAYHLMFPLSTPPRFAFFELWAFIYCMMTCVSYLVFLGDFIPSIAGQYIQCVDSEAFRKICIVACAYLAIYPMSATKSISVLRYVSSLSIWAIILTAVAVLIRAPALVEAHAEEAHRAVSVDGTHFNMGTFSTFAVCMFGLMNQIPSVKVASEMTRPTTMRRTMVNVLAGVVLTLIYLGIAIAVYLSFLNNTRPNFMQNYPHNDILMLVCRIGLTIMLLVAGPMNMLPGLAGLYKAIELGAGTGMADGTSVKNPYFSLCRWIESHIGVQSTLTQYGGPLLSITFCTIVALMVPNIASFIGAVSSYLAAPLVCGLPGLVYAALLVGDDNKGKIWPLPIFLEELEKMGIGVPEEAISLLSHNEKARGVHFADLAKILIRANKPCETPPSPAPSQVSEVSEFGNKRTTQKDILRLGDECASAKAPFDNDYVADNMSPSGRSICSDALSWGSRYSHNRSYDVLQRGRGVAAALGVDGDDDDDIGQLADLEATLRSNASSGGEGGQTAPALRSHLASGSVQLVCDESELLFKEPRRHPETEYSRAASDHGMGILYGCVDDNESVKLSPKKGVTDTGHKSRKHYTGQRSSLNLFSWEDKSSTTTTENSNGVNNTRRSFYPYATEQDDLNVLRGSINRAPLARVGRTSASGSSIHPDADLASLLH</sequence>
<evidence type="ECO:0000256" key="2">
    <source>
        <dbReference type="ARBA" id="ARBA00022692"/>
    </source>
</evidence>
<keyword evidence="4 6" id="KW-0472">Membrane</keyword>
<feature type="transmembrane region" description="Helical" evidence="6">
    <location>
        <begin position="290"/>
        <end position="312"/>
    </location>
</feature>
<feature type="transmembrane region" description="Helical" evidence="6">
    <location>
        <begin position="37"/>
        <end position="62"/>
    </location>
</feature>
<feature type="domain" description="Amino acid transporter transmembrane" evidence="7">
    <location>
        <begin position="36"/>
        <end position="454"/>
    </location>
</feature>
<dbReference type="Proteomes" id="UP000591131">
    <property type="component" value="Unassembled WGS sequence"/>
</dbReference>
<organism evidence="8 9">
    <name type="scientific">Perkinsus chesapeaki</name>
    <name type="common">Clam parasite</name>
    <name type="synonym">Perkinsus andrewsi</name>
    <dbReference type="NCBI Taxonomy" id="330153"/>
    <lineage>
        <taxon>Eukaryota</taxon>
        <taxon>Sar</taxon>
        <taxon>Alveolata</taxon>
        <taxon>Perkinsozoa</taxon>
        <taxon>Perkinsea</taxon>
        <taxon>Perkinsida</taxon>
        <taxon>Perkinsidae</taxon>
        <taxon>Perkinsus</taxon>
    </lineage>
</organism>
<feature type="transmembrane region" description="Helical" evidence="6">
    <location>
        <begin position="406"/>
        <end position="426"/>
    </location>
</feature>
<keyword evidence="2 6" id="KW-0812">Transmembrane</keyword>
<gene>
    <name evidence="8" type="ORF">FOL47_010003</name>
</gene>
<dbReference type="GO" id="GO:0015179">
    <property type="term" value="F:L-amino acid transmembrane transporter activity"/>
    <property type="evidence" value="ECO:0007669"/>
    <property type="project" value="TreeGrafter"/>
</dbReference>
<keyword evidence="3 6" id="KW-1133">Transmembrane helix</keyword>
<feature type="transmembrane region" description="Helical" evidence="6">
    <location>
        <begin position="251"/>
        <end position="269"/>
    </location>
</feature>
<evidence type="ECO:0000256" key="1">
    <source>
        <dbReference type="ARBA" id="ARBA00004141"/>
    </source>
</evidence>
<name>A0A7J6MQK1_PERCH</name>
<comment type="caution">
    <text evidence="8">The sequence shown here is derived from an EMBL/GenBank/DDBJ whole genome shotgun (WGS) entry which is preliminary data.</text>
</comment>
<reference evidence="8 9" key="1">
    <citation type="submission" date="2020-04" db="EMBL/GenBank/DDBJ databases">
        <title>Perkinsus chesapeaki whole genome sequence.</title>
        <authorList>
            <person name="Bogema D.R."/>
        </authorList>
    </citation>
    <scope>NUCLEOTIDE SEQUENCE [LARGE SCALE GENOMIC DNA]</scope>
    <source>
        <strain evidence="8">ATCC PRA-425</strain>
    </source>
</reference>
<evidence type="ECO:0000313" key="9">
    <source>
        <dbReference type="Proteomes" id="UP000591131"/>
    </source>
</evidence>
<proteinExistence type="predicted"/>
<dbReference type="InterPro" id="IPR013057">
    <property type="entry name" value="AA_transpt_TM"/>
</dbReference>
<dbReference type="EMBL" id="JAAPAO010000074">
    <property type="protein sequence ID" value="KAF4673855.1"/>
    <property type="molecule type" value="Genomic_DNA"/>
</dbReference>
<accession>A0A7J6MQK1</accession>